<reference evidence="1" key="1">
    <citation type="submission" date="2019-04" db="EMBL/GenBank/DDBJ databases">
        <title>Microbes associate with the intestines of laboratory mice.</title>
        <authorList>
            <person name="Navarre W."/>
            <person name="Wong E."/>
            <person name="Huang K."/>
            <person name="Tropini C."/>
            <person name="Ng K."/>
            <person name="Yu B."/>
        </authorList>
    </citation>
    <scope>NUCLEOTIDE SEQUENCE</scope>
    <source>
        <strain evidence="1">NM09_H32</strain>
    </source>
</reference>
<dbReference type="EMBL" id="SRYG01000007">
    <property type="protein sequence ID" value="TGY66354.1"/>
    <property type="molecule type" value="Genomic_DNA"/>
</dbReference>
<accession>A0AC61R8H9</accession>
<gene>
    <name evidence="1" type="ORF">E5336_04650</name>
</gene>
<keyword evidence="1" id="KW-0378">Hydrolase</keyword>
<organism evidence="1 2">
    <name type="scientific">Dubosiella muris</name>
    <dbReference type="NCBI Taxonomy" id="3038133"/>
    <lineage>
        <taxon>Bacteria</taxon>
        <taxon>Bacillati</taxon>
        <taxon>Bacillota</taxon>
        <taxon>Erysipelotrichia</taxon>
        <taxon>Erysipelotrichales</taxon>
        <taxon>Erysipelotrichaceae</taxon>
        <taxon>Dubosiella</taxon>
    </lineage>
</organism>
<evidence type="ECO:0000313" key="2">
    <source>
        <dbReference type="Proteomes" id="UP000308836"/>
    </source>
</evidence>
<comment type="caution">
    <text evidence="1">The sequence shown here is derived from an EMBL/GenBank/DDBJ whole genome shotgun (WGS) entry which is preliminary data.</text>
</comment>
<protein>
    <submittedName>
        <fullName evidence="1">Glycoside hydrolase family 1 protein</fullName>
    </submittedName>
</protein>
<proteinExistence type="predicted"/>
<name>A0AC61R8H9_9FIRM</name>
<evidence type="ECO:0000313" key="1">
    <source>
        <dbReference type="EMBL" id="TGY66354.1"/>
    </source>
</evidence>
<dbReference type="Proteomes" id="UP000308836">
    <property type="component" value="Unassembled WGS sequence"/>
</dbReference>
<sequence length="466" mass="52766">MFHTTPKPFPNDFLWGASTSAYQVEGASESHGKGPSIQDLHHPADLSDFSVASDHYHHVEEDVALMKELGLKAYRFSISWSRIFPKGKGEINPEGVAFYHTLIDRLVASGIEPVVTLYHFDLPLALYENGGWSNRETIDAFAQYAKTLFQEYGDKVKYWLTINEQNVMINHPAAMNPGKTPTNKELYQQNHHMLLAGAIATNLCHELVPEGKIGPAPNIIAVYPKTCKPEDVVAADNWEAIRNWLYLDVAVKGVYNPIAWAYMEEKELVPRMEAGDMDLLASAKPDFLGVNYYATATVSAAKNDGHDRAPRNGDQQTMVGEEGVYRAETNDLLETTEFGWQIDSVGLRTTLRRVYDRYHLPILITENGIGARDALEDDGTVHDAYRVDYLRRHFEQARLAFSDGVDLIGYCPWAFMDLVSTHQGYQKRYGFVYIDRQEKDLKTLQRVKKDSFAWYQNVIATNGSRM</sequence>
<keyword evidence="2" id="KW-1185">Reference proteome</keyword>